<protein>
    <recommendedName>
        <fullName evidence="5">UPF0756 membrane protein SPSYN_01316</fullName>
    </recommendedName>
</protein>
<evidence type="ECO:0000313" key="6">
    <source>
        <dbReference type="EMBL" id="KAF1085180.1"/>
    </source>
</evidence>
<dbReference type="HAMAP" id="MF_01874">
    <property type="entry name" value="UPF0756"/>
    <property type="match status" value="1"/>
</dbReference>
<feature type="transmembrane region" description="Helical" evidence="5">
    <location>
        <begin position="52"/>
        <end position="70"/>
    </location>
</feature>
<evidence type="ECO:0000256" key="5">
    <source>
        <dbReference type="HAMAP-Rule" id="MF_01874"/>
    </source>
</evidence>
<comment type="caution">
    <text evidence="5">Lacks conserved residue(s) required for the propagation of feature annotation.</text>
</comment>
<organism evidence="6 7">
    <name type="scientific">Sporotomaculum syntrophicum</name>
    <dbReference type="NCBI Taxonomy" id="182264"/>
    <lineage>
        <taxon>Bacteria</taxon>
        <taxon>Bacillati</taxon>
        <taxon>Bacillota</taxon>
        <taxon>Clostridia</taxon>
        <taxon>Eubacteriales</taxon>
        <taxon>Desulfallaceae</taxon>
        <taxon>Sporotomaculum</taxon>
    </lineage>
</organism>
<comment type="caution">
    <text evidence="6">The sequence shown here is derived from an EMBL/GenBank/DDBJ whole genome shotgun (WGS) entry which is preliminary data.</text>
</comment>
<reference evidence="6" key="1">
    <citation type="submission" date="2016-02" db="EMBL/GenBank/DDBJ databases">
        <title>Draft Genome Sequence of Sporotomaculum syntrophicum Strain FB, a Syntrophic Benzoate Degrader.</title>
        <authorList>
            <person name="Nobu M.K."/>
            <person name="Narihiro T."/>
            <person name="Qiu Y.-L."/>
            <person name="Ohashi A."/>
            <person name="Liu W.-T."/>
            <person name="Yuji S."/>
        </authorList>
    </citation>
    <scope>NUCLEOTIDE SEQUENCE</scope>
    <source>
        <strain evidence="6">FB</strain>
    </source>
</reference>
<dbReference type="EMBL" id="LSRS01000003">
    <property type="protein sequence ID" value="KAF1085180.1"/>
    <property type="molecule type" value="Genomic_DNA"/>
</dbReference>
<keyword evidence="7" id="KW-1185">Reference proteome</keyword>
<dbReference type="RefSeq" id="WP_161821684.1">
    <property type="nucleotide sequence ID" value="NZ_LSRS01000003.1"/>
</dbReference>
<evidence type="ECO:0000313" key="7">
    <source>
        <dbReference type="Proteomes" id="UP000798488"/>
    </source>
</evidence>
<evidence type="ECO:0000256" key="4">
    <source>
        <dbReference type="ARBA" id="ARBA00023136"/>
    </source>
</evidence>
<gene>
    <name evidence="6" type="ORF">SPSYN_01316</name>
</gene>
<proteinExistence type="inferred from homology"/>
<comment type="similarity">
    <text evidence="5">Belongs to the UPF0756 family.</text>
</comment>
<dbReference type="Proteomes" id="UP000798488">
    <property type="component" value="Unassembled WGS sequence"/>
</dbReference>
<dbReference type="AlphaFoldDB" id="A0A9D3AWA5"/>
<dbReference type="PANTHER" id="PTHR38452">
    <property type="entry name" value="UPF0756 MEMBRANE PROTEIN YEAL"/>
    <property type="match status" value="1"/>
</dbReference>
<keyword evidence="4 5" id="KW-0472">Membrane</keyword>
<evidence type="ECO:0000256" key="3">
    <source>
        <dbReference type="ARBA" id="ARBA00022989"/>
    </source>
</evidence>
<evidence type="ECO:0000256" key="1">
    <source>
        <dbReference type="ARBA" id="ARBA00022475"/>
    </source>
</evidence>
<comment type="subcellular location">
    <subcellularLocation>
        <location evidence="5">Cell membrane</location>
        <topology evidence="5">Multi-pass membrane protein</topology>
    </subcellularLocation>
</comment>
<dbReference type="InterPro" id="IPR007382">
    <property type="entry name" value="UPF0756_TM"/>
</dbReference>
<dbReference type="PANTHER" id="PTHR38452:SF1">
    <property type="entry name" value="UPF0756 MEMBRANE PROTEIN YEAL"/>
    <property type="match status" value="1"/>
</dbReference>
<dbReference type="GO" id="GO:0005886">
    <property type="term" value="C:plasma membrane"/>
    <property type="evidence" value="ECO:0007669"/>
    <property type="project" value="UniProtKB-SubCell"/>
</dbReference>
<evidence type="ECO:0000256" key="2">
    <source>
        <dbReference type="ARBA" id="ARBA00022692"/>
    </source>
</evidence>
<keyword evidence="3 5" id="KW-1133">Transmembrane helix</keyword>
<name>A0A9D3AWA5_9FIRM</name>
<dbReference type="Pfam" id="PF04284">
    <property type="entry name" value="DUF441"/>
    <property type="match status" value="1"/>
</dbReference>
<dbReference type="OrthoDB" id="80306at2"/>
<keyword evidence="1 5" id="KW-1003">Cell membrane</keyword>
<accession>A0A9D3AWA5</accession>
<feature type="transmembrane region" description="Helical" evidence="5">
    <location>
        <begin position="115"/>
        <end position="148"/>
    </location>
</feature>
<feature type="transmembrane region" description="Helical" evidence="5">
    <location>
        <begin position="82"/>
        <end position="103"/>
    </location>
</feature>
<sequence>MAATFGQAGILLLIIILLGLAGRNYVVAVAAGALLALRLLPGEELFPLLERHALNIGIGIITLAILIPLAKGGIGWSELYGTLTSFSGLVAVATGIFVAYLGARGVGYLTIQPQVIIGLMVGTIIGVAFFRGVPVGPLIAGGMVALVMQLIGSGK</sequence>
<keyword evidence="2 5" id="KW-0812">Transmembrane</keyword>